<dbReference type="InterPro" id="IPR058240">
    <property type="entry name" value="rSAM_sf"/>
</dbReference>
<keyword evidence="2" id="KW-0408">Iron</keyword>
<dbReference type="InterPro" id="IPR031012">
    <property type="entry name" value="rSAM_mob_pairB"/>
</dbReference>
<keyword evidence="1" id="KW-0479">Metal-binding</keyword>
<evidence type="ECO:0000256" key="2">
    <source>
        <dbReference type="ARBA" id="ARBA00023004"/>
    </source>
</evidence>
<dbReference type="AlphaFoldDB" id="A0A4P8XXU7"/>
<dbReference type="GO" id="GO:0051536">
    <property type="term" value="F:iron-sulfur cluster binding"/>
    <property type="evidence" value="ECO:0007669"/>
    <property type="project" value="UniProtKB-KW"/>
</dbReference>
<dbReference type="OrthoDB" id="9785699at2"/>
<dbReference type="InterPro" id="IPR006638">
    <property type="entry name" value="Elp3/MiaA/NifB-like_rSAM"/>
</dbReference>
<evidence type="ECO:0000256" key="1">
    <source>
        <dbReference type="ARBA" id="ARBA00022723"/>
    </source>
</evidence>
<dbReference type="SMART" id="SM00729">
    <property type="entry name" value="Elp3"/>
    <property type="match status" value="1"/>
</dbReference>
<proteinExistence type="predicted"/>
<sequence length="307" mass="35334">MAQMMMDGILIGEVETKNIMTKSSLPVGGYSVNPYVGCTHACKYCYASFMKRFTGHTEDWGTFLDVKYWQTIKNPEKYASQRVVIGSVTDGYNPQEEKFGNTRKLLEQLRGSGADILITTKSDLVLRDIDLLKELGQVTVSWSINTLDEDFKNDMDQAVSIERRIAAMKQVYDAGIRTVCFVSPVFPGITDIEAIFERVKDQCDLFWLENLNLRGGFKKTIMDYIAEKHPELVPLYDEIYNKHDRRYFETLEKKAEEMAKKYDCPFVDNEMPYGRVPQGHPVIVDYFYHEEIKGSDNTGARNKKEDK</sequence>
<dbReference type="PANTHER" id="PTHR43432">
    <property type="entry name" value="SLR0285 PROTEIN"/>
    <property type="match status" value="1"/>
</dbReference>
<dbReference type="Gene3D" id="3.80.30.30">
    <property type="match status" value="1"/>
</dbReference>
<feature type="domain" description="Radical SAM core" evidence="4">
    <location>
        <begin position="24"/>
        <end position="259"/>
    </location>
</feature>
<accession>A0A4P8XXU7</accession>
<dbReference type="PANTHER" id="PTHR43432:SF3">
    <property type="entry name" value="SLR0285 PROTEIN"/>
    <property type="match status" value="1"/>
</dbReference>
<protein>
    <submittedName>
        <fullName evidence="5">Radical SAM mobile pair protein B</fullName>
    </submittedName>
</protein>
<dbReference type="NCBIfam" id="TIGR04470">
    <property type="entry name" value="rSAM_mob_pairB"/>
    <property type="match status" value="1"/>
</dbReference>
<dbReference type="SFLD" id="SFLDS00029">
    <property type="entry name" value="Radical_SAM"/>
    <property type="match status" value="1"/>
</dbReference>
<reference evidence="5 6" key="1">
    <citation type="submission" date="2019-04" db="EMBL/GenBank/DDBJ databases">
        <authorList>
            <person name="Embree M."/>
            <person name="Gaffney J.R."/>
        </authorList>
    </citation>
    <scope>NUCLEOTIDE SEQUENCE [LARGE SCALE GENOMIC DNA]</scope>
    <source>
        <strain evidence="5 6">JE7A12</strain>
    </source>
</reference>
<dbReference type="PROSITE" id="PS51918">
    <property type="entry name" value="RADICAL_SAM"/>
    <property type="match status" value="1"/>
</dbReference>
<evidence type="ECO:0000259" key="4">
    <source>
        <dbReference type="PROSITE" id="PS51918"/>
    </source>
</evidence>
<name>A0A4P8XXU7_9FIRM</name>
<keyword evidence="6" id="KW-1185">Reference proteome</keyword>
<dbReference type="Pfam" id="PF04055">
    <property type="entry name" value="Radical_SAM"/>
    <property type="match status" value="1"/>
</dbReference>
<dbReference type="CDD" id="cd01335">
    <property type="entry name" value="Radical_SAM"/>
    <property type="match status" value="1"/>
</dbReference>
<dbReference type="EMBL" id="CP039381">
    <property type="protein sequence ID" value="QCT06880.1"/>
    <property type="molecule type" value="Genomic_DNA"/>
</dbReference>
<organism evidence="5 6">
    <name type="scientific">Ruminococcus bovis</name>
    <dbReference type="NCBI Taxonomy" id="2564099"/>
    <lineage>
        <taxon>Bacteria</taxon>
        <taxon>Bacillati</taxon>
        <taxon>Bacillota</taxon>
        <taxon>Clostridia</taxon>
        <taxon>Eubacteriales</taxon>
        <taxon>Oscillospiraceae</taxon>
        <taxon>Ruminococcus</taxon>
    </lineage>
</organism>
<dbReference type="InterPro" id="IPR007197">
    <property type="entry name" value="rSAM"/>
</dbReference>
<evidence type="ECO:0000313" key="5">
    <source>
        <dbReference type="EMBL" id="QCT06880.1"/>
    </source>
</evidence>
<dbReference type="GO" id="GO:0003824">
    <property type="term" value="F:catalytic activity"/>
    <property type="evidence" value="ECO:0007669"/>
    <property type="project" value="InterPro"/>
</dbReference>
<evidence type="ECO:0000313" key="6">
    <source>
        <dbReference type="Proteomes" id="UP000301475"/>
    </source>
</evidence>
<keyword evidence="3" id="KW-0411">Iron-sulfur</keyword>
<dbReference type="GO" id="GO:0046872">
    <property type="term" value="F:metal ion binding"/>
    <property type="evidence" value="ECO:0007669"/>
    <property type="project" value="UniProtKB-KW"/>
</dbReference>
<dbReference type="KEGG" id="ruj:E5Z56_05660"/>
<gene>
    <name evidence="5" type="ORF">E5Z56_05660</name>
</gene>
<dbReference type="InterPro" id="IPR040086">
    <property type="entry name" value="MJ0683-like"/>
</dbReference>
<evidence type="ECO:0000256" key="3">
    <source>
        <dbReference type="ARBA" id="ARBA00023014"/>
    </source>
</evidence>
<dbReference type="SUPFAM" id="SSF102114">
    <property type="entry name" value="Radical SAM enzymes"/>
    <property type="match status" value="1"/>
</dbReference>
<dbReference type="Proteomes" id="UP000301475">
    <property type="component" value="Chromosome"/>
</dbReference>
<dbReference type="SFLD" id="SFLDG01084">
    <property type="entry name" value="Uncharacterised_Radical_SAM_Su"/>
    <property type="match status" value="1"/>
</dbReference>